<reference evidence="3" key="1">
    <citation type="submission" date="2025-08" db="UniProtKB">
        <authorList>
            <consortium name="RefSeq"/>
        </authorList>
    </citation>
    <scope>IDENTIFICATION</scope>
</reference>
<evidence type="ECO:0000313" key="3">
    <source>
        <dbReference type="RefSeq" id="XP_018497224.1"/>
    </source>
</evidence>
<sequence>MKIKALQCNTNRCNAAHNLLDHTLEAAGCQALRSTSGVHGSNGQSSPESSIETPRDTVESSSYLFDMSPGIHVATTYLKGIHVSPIGEGDEQRILLFGRESVSEWIRLVRKIYVDGTFSLSPGLFYQIVVILVERDCFVLPVCYALLPNKTEETYRRMIRLLRDAWPALRPQAISTDFEKGLINALSEAFPIAELHGCFFHLVKNLKKKLSDLHLMSRYQNDGNFSLSARTITGLAFVPPQAIDHVIAELAVFLPEDLMPVLKYSEDTYVGSLQHLLPDGSVIRREPMFPVAMWSVYERTLNQDSRTNNYAEAAHRRLQTEFGVDHPSLWRFVDGLRKIQHHRDILLARYINGNRPTAKRTKYLKIDERLFELVNTFESRTPVEFLQGVASNFLMEA</sequence>
<dbReference type="AlphaFoldDB" id="A0AAJ7L8D5"/>
<dbReference type="GeneID" id="108865059"/>
<organism evidence="2 3">
    <name type="scientific">Galendromus occidentalis</name>
    <name type="common">western predatory mite</name>
    <dbReference type="NCBI Taxonomy" id="34638"/>
    <lineage>
        <taxon>Eukaryota</taxon>
        <taxon>Metazoa</taxon>
        <taxon>Ecdysozoa</taxon>
        <taxon>Arthropoda</taxon>
        <taxon>Chelicerata</taxon>
        <taxon>Arachnida</taxon>
        <taxon>Acari</taxon>
        <taxon>Parasitiformes</taxon>
        <taxon>Mesostigmata</taxon>
        <taxon>Gamasina</taxon>
        <taxon>Phytoseioidea</taxon>
        <taxon>Phytoseiidae</taxon>
        <taxon>Typhlodrominae</taxon>
        <taxon>Galendromus</taxon>
    </lineage>
</organism>
<proteinExistence type="predicted"/>
<dbReference type="Proteomes" id="UP000694867">
    <property type="component" value="Unplaced"/>
</dbReference>
<dbReference type="RefSeq" id="XP_018497224.1">
    <property type="nucleotide sequence ID" value="XM_018641708.1"/>
</dbReference>
<dbReference type="KEGG" id="goe:108865059"/>
<keyword evidence="2" id="KW-1185">Reference proteome</keyword>
<evidence type="ECO:0000313" key="2">
    <source>
        <dbReference type="Proteomes" id="UP000694867"/>
    </source>
</evidence>
<gene>
    <name evidence="3" type="primary">LOC108865059</name>
</gene>
<evidence type="ECO:0000259" key="1">
    <source>
        <dbReference type="Pfam" id="PF10551"/>
    </source>
</evidence>
<accession>A0AAJ7L8D5</accession>
<feature type="domain" description="MULE transposase" evidence="1">
    <location>
        <begin position="113"/>
        <end position="205"/>
    </location>
</feature>
<dbReference type="Pfam" id="PF10551">
    <property type="entry name" value="MULE"/>
    <property type="match status" value="1"/>
</dbReference>
<name>A0AAJ7L8D5_9ACAR</name>
<protein>
    <submittedName>
        <fullName evidence="3">Uncharacterized protein LOC108865059</fullName>
    </submittedName>
</protein>
<dbReference type="InterPro" id="IPR018289">
    <property type="entry name" value="MULE_transposase_dom"/>
</dbReference>